<feature type="domain" description="4Fe-4S Mo/W bis-MGD-type" evidence="11">
    <location>
        <begin position="1"/>
        <end position="57"/>
    </location>
</feature>
<evidence type="ECO:0000256" key="9">
    <source>
        <dbReference type="ARBA" id="ARBA00023014"/>
    </source>
</evidence>
<dbReference type="CDD" id="cd02754">
    <property type="entry name" value="MopB_Nitrate-R-NapA-like"/>
    <property type="match status" value="1"/>
</dbReference>
<dbReference type="PROSITE" id="PS00551">
    <property type="entry name" value="MOLYBDOPTERIN_PROK_1"/>
    <property type="match status" value="1"/>
</dbReference>
<dbReference type="Gene3D" id="3.40.50.740">
    <property type="match status" value="1"/>
</dbReference>
<gene>
    <name evidence="12" type="ORF">EV670_0221</name>
</gene>
<comment type="similarity">
    <text evidence="3">Belongs to the prokaryotic molybdopterin-containing oxidoreductase family. NasA/NapA/NarB subfamily.</text>
</comment>
<keyword evidence="8" id="KW-0408">Iron</keyword>
<protein>
    <submittedName>
        <fullName evidence="12">Assimilatory nitrate reductase (NADH) alpha subunit apoprotein</fullName>
    </submittedName>
</protein>
<evidence type="ECO:0000256" key="5">
    <source>
        <dbReference type="ARBA" id="ARBA00022505"/>
    </source>
</evidence>
<dbReference type="OrthoDB" id="9810782at2"/>
<dbReference type="GO" id="GO:0051539">
    <property type="term" value="F:4 iron, 4 sulfur cluster binding"/>
    <property type="evidence" value="ECO:0007669"/>
    <property type="project" value="UniProtKB-KW"/>
</dbReference>
<dbReference type="InterPro" id="IPR006963">
    <property type="entry name" value="Mopterin_OxRdtase_4Fe-4S_dom"/>
</dbReference>
<organism evidence="12 13">
    <name type="scientific">Rivibacter subsaxonicus</name>
    <dbReference type="NCBI Taxonomy" id="457575"/>
    <lineage>
        <taxon>Bacteria</taxon>
        <taxon>Pseudomonadati</taxon>
        <taxon>Pseudomonadota</taxon>
        <taxon>Betaproteobacteria</taxon>
        <taxon>Burkholderiales</taxon>
        <taxon>Rivibacter</taxon>
    </lineage>
</organism>
<reference evidence="12 13" key="1">
    <citation type="submission" date="2019-02" db="EMBL/GenBank/DDBJ databases">
        <title>Genomic Encyclopedia of Type Strains, Phase IV (KMG-IV): sequencing the most valuable type-strain genomes for metagenomic binning, comparative biology and taxonomic classification.</title>
        <authorList>
            <person name="Goeker M."/>
        </authorList>
    </citation>
    <scope>NUCLEOTIDE SEQUENCE [LARGE SCALE GENOMIC DNA]</scope>
    <source>
        <strain evidence="12 13">DSM 19570</strain>
    </source>
</reference>
<evidence type="ECO:0000256" key="3">
    <source>
        <dbReference type="ARBA" id="ARBA00008747"/>
    </source>
</evidence>
<keyword evidence="7" id="KW-0560">Oxidoreductase</keyword>
<dbReference type="InterPro" id="IPR007419">
    <property type="entry name" value="BFD-like_2Fe2S-bd_dom"/>
</dbReference>
<dbReference type="InterPro" id="IPR006657">
    <property type="entry name" value="MoPterin_dinucl-bd_dom"/>
</dbReference>
<keyword evidence="10" id="KW-0534">Nitrate assimilation</keyword>
<dbReference type="GO" id="GO:0016020">
    <property type="term" value="C:membrane"/>
    <property type="evidence" value="ECO:0007669"/>
    <property type="project" value="TreeGrafter"/>
</dbReference>
<dbReference type="GO" id="GO:0045333">
    <property type="term" value="P:cellular respiration"/>
    <property type="evidence" value="ECO:0007669"/>
    <property type="project" value="UniProtKB-ARBA"/>
</dbReference>
<dbReference type="InterPro" id="IPR041854">
    <property type="entry name" value="BFD-like_2Fe2S-bd_dom_sf"/>
</dbReference>
<evidence type="ECO:0000259" key="11">
    <source>
        <dbReference type="PROSITE" id="PS51669"/>
    </source>
</evidence>
<keyword evidence="9" id="KW-0411">Iron-sulfur</keyword>
<comment type="cofactor">
    <cofactor evidence="2">
        <name>[4Fe-4S] cluster</name>
        <dbReference type="ChEBI" id="CHEBI:49883"/>
    </cofactor>
</comment>
<dbReference type="EMBL" id="SHKP01000004">
    <property type="protein sequence ID" value="RZU02200.1"/>
    <property type="molecule type" value="Genomic_DNA"/>
</dbReference>
<evidence type="ECO:0000256" key="6">
    <source>
        <dbReference type="ARBA" id="ARBA00022723"/>
    </source>
</evidence>
<dbReference type="RefSeq" id="WP_130429984.1">
    <property type="nucleotide sequence ID" value="NZ_SHKP01000004.1"/>
</dbReference>
<dbReference type="Gene3D" id="1.10.10.1100">
    <property type="entry name" value="BFD-like [2Fe-2S]-binding domain"/>
    <property type="match status" value="1"/>
</dbReference>
<evidence type="ECO:0000256" key="4">
    <source>
        <dbReference type="ARBA" id="ARBA00022485"/>
    </source>
</evidence>
<evidence type="ECO:0000256" key="8">
    <source>
        <dbReference type="ARBA" id="ARBA00023004"/>
    </source>
</evidence>
<dbReference type="Gene3D" id="3.40.228.10">
    <property type="entry name" value="Dimethylsulfoxide Reductase, domain 2"/>
    <property type="match status" value="1"/>
</dbReference>
<dbReference type="Proteomes" id="UP000293671">
    <property type="component" value="Unassembled WGS sequence"/>
</dbReference>
<dbReference type="PANTHER" id="PTHR43105:SF9">
    <property type="entry name" value="NADPH-FE(3+) OXIDOREDUCTASE SUBUNIT ALPHA"/>
    <property type="match status" value="1"/>
</dbReference>
<evidence type="ECO:0000313" key="12">
    <source>
        <dbReference type="EMBL" id="RZU02200.1"/>
    </source>
</evidence>
<dbReference type="PROSITE" id="PS51669">
    <property type="entry name" value="4FE4S_MOW_BIS_MGD"/>
    <property type="match status" value="1"/>
</dbReference>
<sequence length="953" mass="102009">MAETRSTCPYCGVGCGVLIQSEGNRITGVRGDPDHPANFGRLCSKGSTLHLTATERVLRDERLLRPMLRPQRGGALQPLGWEGASALLADRIDAVLRDKGPQAIAFYLSGQLLTEDYAVFNKLARALVQTNNIDTNSRLCMSSAVAGYKQSLGADAPPACYEDLAHAGCLFIAGANSAWAHPVLFRRIEDARAANPRQKIVVVDPRRTETADEADLHLQLQPGTDVALFHAMLHVMVWEGWLDERFIAEHTGGFAALKSLVAAWTPREAARVCGLKAEQIEQAARWFALGGEGADVRAGGDETTPAARAPTLSLYCQGLNQSTSGTAKNSALINLHLATGQIGKPGAGPLSLTGQPNAMGGREAGGMATLLPGHRDPTDAAHRAEVAAIWGVDALPEQPGLSAVPMFEAAARGEIELLWIACTNPAQSLPDQALVRAALARCPFVVVQEAFARTETTGYADLLLPAATWGEKDGTVTNSERRISRVRAAVPAPGEARGDWQIAAEVARRLEAKLRPGAPSLFDYAGTEAVWNEHRQTTVGRDLDIGGLSWTVLDQRGPQQWPMAAGWSSGRVRLYQDGRFPTPDGRARFIAAPYKPVAEATNAQHPFALNTGRLRDQWHGMSRSGSVPALFAHAPQPALQLHPQDMARRGLREGELAELKSKRGSLVLPVAADTRVAPLQAFVPMHWGSQFVGGTDAKGQSRAGINGLMHGKSCPQSLQPELKHAAINIAPAVLPWRLNAAAWLPAERLAEVRETLIALMPDFAYASCVPVPARAGAEPERIGLQFSAAHATAPDAALVARIEAALGLDRGAMLLRYADARRGHKRTVRLRGEGEAARVDALLLAGPSEAAAWLLRWWAEALPIAEHARALLLPDPQPPGGMTTQRARQVCNCLDISEPQIRSALASIDGNPAERLALLQTQLQCGTQCGSCKPELKRLVGSVPAATPQEIEA</sequence>
<dbReference type="AlphaFoldDB" id="A0A4Q7VZJ5"/>
<evidence type="ECO:0000256" key="2">
    <source>
        <dbReference type="ARBA" id="ARBA00001966"/>
    </source>
</evidence>
<evidence type="ECO:0000256" key="1">
    <source>
        <dbReference type="ARBA" id="ARBA00001942"/>
    </source>
</evidence>
<dbReference type="InterPro" id="IPR006655">
    <property type="entry name" value="Mopterin_OxRdtase_prok_CS"/>
</dbReference>
<dbReference type="InterPro" id="IPR027467">
    <property type="entry name" value="MopterinOxRdtase_cofactor_BS"/>
</dbReference>
<keyword evidence="5" id="KW-0500">Molybdenum</keyword>
<name>A0A4Q7VZJ5_9BURK</name>
<dbReference type="PANTHER" id="PTHR43105">
    <property type="entry name" value="RESPIRATORY NITRATE REDUCTASE"/>
    <property type="match status" value="1"/>
</dbReference>
<dbReference type="GO" id="GO:0042128">
    <property type="term" value="P:nitrate assimilation"/>
    <property type="evidence" value="ECO:0007669"/>
    <property type="project" value="UniProtKB-KW"/>
</dbReference>
<dbReference type="GO" id="GO:1990204">
    <property type="term" value="C:oxidoreductase complex"/>
    <property type="evidence" value="ECO:0007669"/>
    <property type="project" value="UniProtKB-ARBA"/>
</dbReference>
<proteinExistence type="inferred from homology"/>
<dbReference type="Gene3D" id="2.20.25.90">
    <property type="entry name" value="ADC-like domains"/>
    <property type="match status" value="1"/>
</dbReference>
<accession>A0A4Q7VZJ5</accession>
<dbReference type="SUPFAM" id="SSF53706">
    <property type="entry name" value="Formate dehydrogenase/DMSO reductase, domains 1-3"/>
    <property type="match status" value="1"/>
</dbReference>
<dbReference type="PROSITE" id="PS00490">
    <property type="entry name" value="MOLYBDOPTERIN_PROK_2"/>
    <property type="match status" value="1"/>
</dbReference>
<dbReference type="Pfam" id="PF04879">
    <property type="entry name" value="Molybdop_Fe4S4"/>
    <property type="match status" value="1"/>
</dbReference>
<dbReference type="InterPro" id="IPR006656">
    <property type="entry name" value="Mopterin_OxRdtase"/>
</dbReference>
<dbReference type="SUPFAM" id="SSF50692">
    <property type="entry name" value="ADC-like"/>
    <property type="match status" value="1"/>
</dbReference>
<keyword evidence="4" id="KW-0004">4Fe-4S</keyword>
<dbReference type="Pfam" id="PF00384">
    <property type="entry name" value="Molybdopterin"/>
    <property type="match status" value="1"/>
</dbReference>
<dbReference type="GO" id="GO:0046872">
    <property type="term" value="F:metal ion binding"/>
    <property type="evidence" value="ECO:0007669"/>
    <property type="project" value="UniProtKB-KW"/>
</dbReference>
<dbReference type="GO" id="GO:0043546">
    <property type="term" value="F:molybdopterin cofactor binding"/>
    <property type="evidence" value="ECO:0007669"/>
    <property type="project" value="InterPro"/>
</dbReference>
<keyword evidence="6" id="KW-0479">Metal-binding</keyword>
<evidence type="ECO:0000313" key="13">
    <source>
        <dbReference type="Proteomes" id="UP000293671"/>
    </source>
</evidence>
<keyword evidence="13" id="KW-1185">Reference proteome</keyword>
<dbReference type="InterPro" id="IPR050123">
    <property type="entry name" value="Prok_molybdopt-oxidoreductase"/>
</dbReference>
<evidence type="ECO:0000256" key="10">
    <source>
        <dbReference type="ARBA" id="ARBA00023063"/>
    </source>
</evidence>
<dbReference type="CDD" id="cd02791">
    <property type="entry name" value="MopB_CT_Nitrate-R-NapA-like"/>
    <property type="match status" value="1"/>
</dbReference>
<comment type="caution">
    <text evidence="12">The sequence shown here is derived from an EMBL/GenBank/DDBJ whole genome shotgun (WGS) entry which is preliminary data.</text>
</comment>
<dbReference type="SMART" id="SM00926">
    <property type="entry name" value="Molybdop_Fe4S4"/>
    <property type="match status" value="1"/>
</dbReference>
<dbReference type="Pfam" id="PF01568">
    <property type="entry name" value="Molydop_binding"/>
    <property type="match status" value="1"/>
</dbReference>
<dbReference type="InterPro" id="IPR009010">
    <property type="entry name" value="Asp_de-COase-like_dom_sf"/>
</dbReference>
<dbReference type="Pfam" id="PF04324">
    <property type="entry name" value="Fer2_BFD"/>
    <property type="match status" value="1"/>
</dbReference>
<dbReference type="Gene3D" id="2.40.40.20">
    <property type="match status" value="1"/>
</dbReference>
<dbReference type="GO" id="GO:0016491">
    <property type="term" value="F:oxidoreductase activity"/>
    <property type="evidence" value="ECO:0007669"/>
    <property type="project" value="UniProtKB-KW"/>
</dbReference>
<comment type="cofactor">
    <cofactor evidence="1">
        <name>Mo-bis(molybdopterin guanine dinucleotide)</name>
        <dbReference type="ChEBI" id="CHEBI:60539"/>
    </cofactor>
</comment>
<dbReference type="InterPro" id="IPR041957">
    <property type="entry name" value="CT_Nitrate-R-NapA-like"/>
</dbReference>
<evidence type="ECO:0000256" key="7">
    <source>
        <dbReference type="ARBA" id="ARBA00023002"/>
    </source>
</evidence>